<keyword evidence="4" id="KW-0106">Calcium</keyword>
<evidence type="ECO:0000256" key="4">
    <source>
        <dbReference type="ARBA" id="ARBA00022837"/>
    </source>
</evidence>
<dbReference type="VEuPathDB" id="TriTrypDB:TvY486_0000150"/>
<dbReference type="GO" id="GO:0046872">
    <property type="term" value="F:metal ion binding"/>
    <property type="evidence" value="ECO:0007669"/>
    <property type="project" value="UniProtKB-KW"/>
</dbReference>
<evidence type="ECO:0000259" key="8">
    <source>
        <dbReference type="Pfam" id="PF22592"/>
    </source>
</evidence>
<dbReference type="InterPro" id="IPR054322">
    <property type="entry name" value="FCABP_EF-hand"/>
</dbReference>
<name>F9WQZ2_TRYVY</name>
<keyword evidence="5" id="KW-0282">Flagellum</keyword>
<dbReference type="Proteomes" id="UP000009027">
    <property type="component" value="Unassembled WGS sequence"/>
</dbReference>
<dbReference type="GO" id="GO:0031514">
    <property type="term" value="C:motile cilium"/>
    <property type="evidence" value="ECO:0007669"/>
    <property type="project" value="UniProtKB-SubCell"/>
</dbReference>
<keyword evidence="6" id="KW-0966">Cell projection</keyword>
<reference evidence="9 10" key="1">
    <citation type="journal article" date="2012" name="Proc. Natl. Acad. Sci. U.S.A.">
        <title>Antigenic diversity is generated by distinct evolutionary mechanisms in African trypanosome species.</title>
        <authorList>
            <person name="Jackson A.P."/>
            <person name="Berry A."/>
            <person name="Aslett M."/>
            <person name="Allison H.C."/>
            <person name="Burton P."/>
            <person name="Vavrova-Anderson J."/>
            <person name="Brown R."/>
            <person name="Browne H."/>
            <person name="Corton N."/>
            <person name="Hauser H."/>
            <person name="Gamble J."/>
            <person name="Gilderthorp R."/>
            <person name="Marcello L."/>
            <person name="McQuillan J."/>
            <person name="Otto T.D."/>
            <person name="Quail M.A."/>
            <person name="Sanders M.J."/>
            <person name="van Tonder A."/>
            <person name="Ginger M.L."/>
            <person name="Field M.C."/>
            <person name="Barry J.D."/>
            <person name="Hertz-Fowler C."/>
            <person name="Berriman M."/>
        </authorList>
    </citation>
    <scope>NUCLEOTIDE SEQUENCE</scope>
    <source>
        <strain evidence="9 10">Y486</strain>
    </source>
</reference>
<protein>
    <recommendedName>
        <fullName evidence="8">Flagellar calcium-binding protein EF-hand domain-containing protein</fullName>
    </recommendedName>
</protein>
<organism evidence="9 10">
    <name type="scientific">Trypanosoma vivax (strain Y486)</name>
    <dbReference type="NCBI Taxonomy" id="1055687"/>
    <lineage>
        <taxon>Eukaryota</taxon>
        <taxon>Discoba</taxon>
        <taxon>Euglenozoa</taxon>
        <taxon>Kinetoplastea</taxon>
        <taxon>Metakinetoplastina</taxon>
        <taxon>Trypanosomatida</taxon>
        <taxon>Trypanosomatidae</taxon>
        <taxon>Trypanosoma</taxon>
        <taxon>Duttonella</taxon>
    </lineage>
</organism>
<dbReference type="EMBL" id="CAEX01004571">
    <property type="protein sequence ID" value="CCD19974.1"/>
    <property type="molecule type" value="Genomic_DNA"/>
</dbReference>
<evidence type="ECO:0000313" key="9">
    <source>
        <dbReference type="EMBL" id="CCD19974.1"/>
    </source>
</evidence>
<evidence type="ECO:0000313" key="10">
    <source>
        <dbReference type="Proteomes" id="UP000009027"/>
    </source>
</evidence>
<keyword evidence="10" id="KW-1185">Reference proteome</keyword>
<proteinExistence type="predicted"/>
<keyword evidence="2" id="KW-0479">Metal-binding</keyword>
<dbReference type="AlphaFoldDB" id="F9WQZ2"/>
<evidence type="ECO:0000256" key="5">
    <source>
        <dbReference type="ARBA" id="ARBA00022846"/>
    </source>
</evidence>
<evidence type="ECO:0000256" key="3">
    <source>
        <dbReference type="ARBA" id="ARBA00022737"/>
    </source>
</evidence>
<dbReference type="Gene3D" id="1.10.238.10">
    <property type="entry name" value="EF-hand"/>
    <property type="match status" value="1"/>
</dbReference>
<dbReference type="Pfam" id="PF22592">
    <property type="entry name" value="FCaBP_EF-hand"/>
    <property type="match status" value="1"/>
</dbReference>
<evidence type="ECO:0000256" key="2">
    <source>
        <dbReference type="ARBA" id="ARBA00022723"/>
    </source>
</evidence>
<sequence>MLKRLGVNPLRVVDDGLIASHAAEFNKIALQGGSEDTITIDQLRKHSADCWKLNTIHSYNDVLLAHAVEDVARGLTAPPVSDCAYLKCCDFYPWLLYMCEFYNVMSVFEHRKLLPSNKWDAVAVTEQEVATCLNTLANKFQKAFASDRGPGRAFRSPSSVSASAVIAEVLQWSSHSSKNPKNGHATGQSSVSVITFVRWVVIRHIASTCPNWGIKPKVVDTSKSTSEPATAPEEPLERPENEVFRRKHDLIKCTLGDHTKMEELFVSMTHGTRRLFLEDSVSSCFTSFAMQELFVEPSAHHALVEAAFHVVTKDQRREDAVIFDVKIFYAFLEAYVEALELYHRAVMNESLGVVVPSYGIPIVGLSKGALSHVLMNMEAVEGGGGSDCVCRVLEYLFPSCDENVVGDGQVLFTEVVDSWLSLRFVRDENYPLKDVNELYHDLGFADVMGQQRIRSLLISGSWEPNDATEMFELVQRAIGLSDCCCLYGVLYHCSLDHWVAEYKYRSIAIPTHDAEHSEAVPNHTVRVGCLEEVQAMRLVAGLYATVVAVRELDSTPLPLENACLVQRKRALWNAYTPLSCELFDRLSRAICEVLDMPILSVKCVGVEDPKEEGEGELANTVLMLVRSTVQCFVDRQLSKLYGSALKSLLSLWPLQEDDEKRLVVYSILTQHGPQEDVPISQETLESIDGGQFNPPANLYEQYGNLLGFFVSLQSFCQQFTNAVRFIKLCGGVSLCPEDIPGIMRYMATYIQVLLLAGAVCYHSARTEESVISLYELDIRCRQAEQRENNAYKSAYGYLSTRQGSAAMVRDMAEHVACAAVHDIPHAVRLRIWKNEVEQRLGVVGDIVNMAVCRGIASIVSEEDGYITQEAIETFIPRFRLWRVLHVDVLKPLLRSGLRDVNTIVQRKDLEDSELHQSDLRFFLLYLHTYIDVLFNTECAVSINENEVTVNEDGDIGLGNLEGISWTDQEKNEISFLLSQNEGARAHFTNECVPSDGAGAEYQRVPTASERAAEAARRVVTKAFGCFLSKPASCRKVISPWDQLRERLPVDDSLEGRMRRKELFELIVTKGRQAISLAELSTAVVDVLQLNDFRKDIQTVLFRSFVATKCLVPEEHSALEIGEMDEKFITKSEFRPLLCYMRSYLELYHMFDELCAQSEDPESKTVTLAGFQASTAKLKQWGIRINNPQEVFSSIDRQCGEKNVMYFAQFAVWASMQHLSPAGYSHDVLED</sequence>
<evidence type="ECO:0000256" key="1">
    <source>
        <dbReference type="ARBA" id="ARBA00004230"/>
    </source>
</evidence>
<keyword evidence="3" id="KW-0677">Repeat</keyword>
<comment type="subcellular location">
    <subcellularLocation>
        <location evidence="1">Cell projection</location>
        <location evidence="1">Cilium</location>
        <location evidence="1">Flagellum</location>
    </subcellularLocation>
</comment>
<feature type="domain" description="Flagellar calcium-binding protein EF-hand" evidence="8">
    <location>
        <begin position="1044"/>
        <end position="1140"/>
    </location>
</feature>
<keyword evidence="6" id="KW-0969">Cilium</keyword>
<evidence type="ECO:0000256" key="6">
    <source>
        <dbReference type="ARBA" id="ARBA00023069"/>
    </source>
</evidence>
<evidence type="ECO:0000256" key="7">
    <source>
        <dbReference type="SAM" id="MobiDB-lite"/>
    </source>
</evidence>
<gene>
    <name evidence="9" type="ORF">TvY486_0000150</name>
</gene>
<feature type="region of interest" description="Disordered" evidence="7">
    <location>
        <begin position="217"/>
        <end position="241"/>
    </location>
</feature>
<accession>F9WQZ2</accession>